<dbReference type="Proteomes" id="UP001476583">
    <property type="component" value="Chromosome"/>
</dbReference>
<proteinExistence type="predicted"/>
<evidence type="ECO:0000313" key="7">
    <source>
        <dbReference type="EMBL" id="WXL25849.1"/>
    </source>
</evidence>
<dbReference type="InterPro" id="IPR004752">
    <property type="entry name" value="AmpG_permease/AT-1"/>
</dbReference>
<evidence type="ECO:0000256" key="1">
    <source>
        <dbReference type="ARBA" id="ARBA00004141"/>
    </source>
</evidence>
<keyword evidence="5 6" id="KW-0472">Membrane</keyword>
<feature type="transmembrane region" description="Helical" evidence="6">
    <location>
        <begin position="315"/>
        <end position="340"/>
    </location>
</feature>
<keyword evidence="8" id="KW-1185">Reference proteome</keyword>
<evidence type="ECO:0000256" key="4">
    <source>
        <dbReference type="ARBA" id="ARBA00022989"/>
    </source>
</evidence>
<feature type="transmembrane region" description="Helical" evidence="6">
    <location>
        <begin position="221"/>
        <end position="246"/>
    </location>
</feature>
<keyword evidence="2" id="KW-0813">Transport</keyword>
<dbReference type="SUPFAM" id="SSF103473">
    <property type="entry name" value="MFS general substrate transporter"/>
    <property type="match status" value="1"/>
</dbReference>
<protein>
    <submittedName>
        <fullName evidence="7">MFS transporter</fullName>
    </submittedName>
</protein>
<feature type="transmembrane region" description="Helical" evidence="6">
    <location>
        <begin position="150"/>
        <end position="168"/>
    </location>
</feature>
<evidence type="ECO:0000256" key="3">
    <source>
        <dbReference type="ARBA" id="ARBA00022692"/>
    </source>
</evidence>
<feature type="transmembrane region" description="Helical" evidence="6">
    <location>
        <begin position="379"/>
        <end position="396"/>
    </location>
</feature>
<evidence type="ECO:0000256" key="5">
    <source>
        <dbReference type="ARBA" id="ARBA00023136"/>
    </source>
</evidence>
<dbReference type="Gene3D" id="1.20.1250.20">
    <property type="entry name" value="MFS general substrate transporter like domains"/>
    <property type="match status" value="1"/>
</dbReference>
<dbReference type="Pfam" id="PF07690">
    <property type="entry name" value="MFS_1"/>
    <property type="match status" value="1"/>
</dbReference>
<feature type="transmembrane region" description="Helical" evidence="6">
    <location>
        <begin position="47"/>
        <end position="71"/>
    </location>
</feature>
<keyword evidence="3 6" id="KW-0812">Transmembrane</keyword>
<feature type="transmembrane region" description="Helical" evidence="6">
    <location>
        <begin position="252"/>
        <end position="274"/>
    </location>
</feature>
<accession>A0ABZ2RNX5</accession>
<dbReference type="PANTHER" id="PTHR12778:SF10">
    <property type="entry name" value="MAJOR FACILITATOR SUPERFAMILY DOMAIN-CONTAINING PROTEIN 3"/>
    <property type="match status" value="1"/>
</dbReference>
<dbReference type="EMBL" id="CP148074">
    <property type="protein sequence ID" value="WXL25849.1"/>
    <property type="molecule type" value="Genomic_DNA"/>
</dbReference>
<feature type="transmembrane region" description="Helical" evidence="6">
    <location>
        <begin position="286"/>
        <end position="309"/>
    </location>
</feature>
<organism evidence="7 8">
    <name type="scientific">Ectopseudomonas mendocina</name>
    <name type="common">Pseudomonas mendocina</name>
    <dbReference type="NCBI Taxonomy" id="300"/>
    <lineage>
        <taxon>Bacteria</taxon>
        <taxon>Pseudomonadati</taxon>
        <taxon>Pseudomonadota</taxon>
        <taxon>Gammaproteobacteria</taxon>
        <taxon>Pseudomonadales</taxon>
        <taxon>Pseudomonadaceae</taxon>
        <taxon>Ectopseudomonas</taxon>
    </lineage>
</organism>
<feature type="transmembrane region" description="Helical" evidence="6">
    <location>
        <begin position="7"/>
        <end position="27"/>
    </location>
</feature>
<evidence type="ECO:0000256" key="6">
    <source>
        <dbReference type="SAM" id="Phobius"/>
    </source>
</evidence>
<feature type="transmembrane region" description="Helical" evidence="6">
    <location>
        <begin position="174"/>
        <end position="192"/>
    </location>
</feature>
<comment type="subcellular location">
    <subcellularLocation>
        <location evidence="1">Membrane</location>
        <topology evidence="1">Multi-pass membrane protein</topology>
    </subcellularLocation>
</comment>
<feature type="transmembrane region" description="Helical" evidence="6">
    <location>
        <begin position="108"/>
        <end position="129"/>
    </location>
</feature>
<dbReference type="CDD" id="cd17485">
    <property type="entry name" value="MFS_MFSD3"/>
    <property type="match status" value="1"/>
</dbReference>
<reference evidence="7 8" key="1">
    <citation type="submission" date="2024-03" db="EMBL/GenBank/DDBJ databases">
        <title>Complete genome of BD2.</title>
        <authorList>
            <person name="Cao G."/>
        </authorList>
    </citation>
    <scope>NUCLEOTIDE SEQUENCE [LARGE SCALE GENOMIC DNA]</scope>
    <source>
        <strain evidence="7 8">BD2</strain>
    </source>
</reference>
<keyword evidence="4 6" id="KW-1133">Transmembrane helix</keyword>
<feature type="transmembrane region" description="Helical" evidence="6">
    <location>
        <begin position="352"/>
        <end position="373"/>
    </location>
</feature>
<sequence length="411" mass="44836">MKRSAELTAVTGMGLSVVVVLYLAHALPLYFFTVALPAILRSQAVDLRWIGMLSLLYIPWAFKFLWAPLIDRYYVRAWGRRKTWLWGTQLALVLGVLALAVTAFDYGLWVFILVSLWISTFAATQDIAIDGYTVESLPTADYRLGSMAQSMGVALGSMVGGAGVLWLYQTSGWQVALLVLAALTALPMLAVARINDRTPVTGAEKSPRPSFINTFKRKEMLWAFLLIVVYRLIEAPAMAMLTPLMIDQKWSLTEIGLLMSVVGASVGLLAAVAAARALKTRKAESLLIQIGWGRTVLYLLLGVLLYGGVAQGSSLWLGAIVLLMLAIRYIAMTSLYALLMRLCSRQQAGTDFTVLVCLELLVYFLGGAVSGLLAERLGYAAYYLLLGGLSVLSVLLSQRVMKKITAGFANS</sequence>
<gene>
    <name evidence="7" type="ORF">WG219_21575</name>
</gene>
<dbReference type="InterPro" id="IPR036259">
    <property type="entry name" value="MFS_trans_sf"/>
</dbReference>
<evidence type="ECO:0000256" key="2">
    <source>
        <dbReference type="ARBA" id="ARBA00022448"/>
    </source>
</evidence>
<name>A0ABZ2RNX5_ECTME</name>
<dbReference type="PANTHER" id="PTHR12778">
    <property type="entry name" value="SOLUTE CARRIER FAMILY 33 ACETYL-COA TRANSPORTER -RELATED"/>
    <property type="match status" value="1"/>
</dbReference>
<feature type="transmembrane region" description="Helical" evidence="6">
    <location>
        <begin position="83"/>
        <end position="102"/>
    </location>
</feature>
<evidence type="ECO:0000313" key="8">
    <source>
        <dbReference type="Proteomes" id="UP001476583"/>
    </source>
</evidence>
<dbReference type="InterPro" id="IPR011701">
    <property type="entry name" value="MFS"/>
</dbReference>